<gene>
    <name evidence="2" type="ORF">CHR61_01670</name>
</gene>
<protein>
    <submittedName>
        <fullName evidence="2">Uncharacterized protein</fullName>
    </submittedName>
</protein>
<feature type="compositionally biased region" description="Basic and acidic residues" evidence="1">
    <location>
        <begin position="12"/>
        <end position="22"/>
    </location>
</feature>
<dbReference type="RefSeq" id="WP_097769997.1">
    <property type="nucleotide sequence ID" value="NZ_NOUW01000006.1"/>
</dbReference>
<dbReference type="EMBL" id="NOUW01000006">
    <property type="protein sequence ID" value="PDX90608.1"/>
    <property type="molecule type" value="Genomic_DNA"/>
</dbReference>
<proteinExistence type="predicted"/>
<feature type="region of interest" description="Disordered" evidence="1">
    <location>
        <begin position="1"/>
        <end position="36"/>
    </location>
</feature>
<dbReference type="AlphaFoldDB" id="A0A2A7BH19"/>
<organism evidence="2 3">
    <name type="scientific">Faecalibacterium prausnitzii</name>
    <dbReference type="NCBI Taxonomy" id="853"/>
    <lineage>
        <taxon>Bacteria</taxon>
        <taxon>Bacillati</taxon>
        <taxon>Bacillota</taxon>
        <taxon>Clostridia</taxon>
        <taxon>Eubacteriales</taxon>
        <taxon>Oscillospiraceae</taxon>
        <taxon>Faecalibacterium</taxon>
    </lineage>
</organism>
<accession>A0A2A7BH19</accession>
<evidence type="ECO:0000256" key="1">
    <source>
        <dbReference type="SAM" id="MobiDB-lite"/>
    </source>
</evidence>
<name>A0A2A7BH19_9FIRM</name>
<comment type="caution">
    <text evidence="2">The sequence shown here is derived from an EMBL/GenBank/DDBJ whole genome shotgun (WGS) entry which is preliminary data.</text>
</comment>
<sequence length="128" mass="14182">MSNEKNLIPFNERTESEQREISQKGGIASGAARRRKRSMRQAADYYLSLPETDRRRVNAMLRDQIEPEDVDNQMAVIVGIAEQAKRGNPQAATVLLKMLGEETVQENPAADALESARKLLGGIDSAID</sequence>
<dbReference type="Proteomes" id="UP000220438">
    <property type="component" value="Unassembled WGS sequence"/>
</dbReference>
<reference evidence="2 3" key="1">
    <citation type="journal article" date="2017" name="Front. Microbiol.">
        <title>New Insights into the Diversity of the Genus Faecalibacterium.</title>
        <authorList>
            <person name="Benevides L."/>
            <person name="Burman S."/>
            <person name="Martin R."/>
            <person name="Robert V."/>
            <person name="Thomas M."/>
            <person name="Miquel S."/>
            <person name="Chain F."/>
            <person name="Sokol H."/>
            <person name="Bermudez-Humaran L.G."/>
            <person name="Morrison M."/>
            <person name="Langella P."/>
            <person name="Azevedo V.A."/>
            <person name="Chatel J.M."/>
            <person name="Soares S."/>
        </authorList>
    </citation>
    <scope>NUCLEOTIDE SEQUENCE [LARGE SCALE GENOMIC DNA]</scope>
    <source>
        <strain evidence="2 3">AHMP21</strain>
    </source>
</reference>
<evidence type="ECO:0000313" key="3">
    <source>
        <dbReference type="Proteomes" id="UP000220438"/>
    </source>
</evidence>
<evidence type="ECO:0000313" key="2">
    <source>
        <dbReference type="EMBL" id="PDX90608.1"/>
    </source>
</evidence>